<name>A0ACB9NKW8_BAUVA</name>
<protein>
    <submittedName>
        <fullName evidence="1">Uncharacterized protein</fullName>
    </submittedName>
</protein>
<comment type="caution">
    <text evidence="1">The sequence shown here is derived from an EMBL/GenBank/DDBJ whole genome shotgun (WGS) entry which is preliminary data.</text>
</comment>
<accession>A0ACB9NKW8</accession>
<proteinExistence type="predicted"/>
<dbReference type="EMBL" id="CM039431">
    <property type="protein sequence ID" value="KAI4337079.1"/>
    <property type="molecule type" value="Genomic_DNA"/>
</dbReference>
<gene>
    <name evidence="1" type="ORF">L6164_015534</name>
</gene>
<organism evidence="1 2">
    <name type="scientific">Bauhinia variegata</name>
    <name type="common">Purple orchid tree</name>
    <name type="synonym">Phanera variegata</name>
    <dbReference type="NCBI Taxonomy" id="167791"/>
    <lineage>
        <taxon>Eukaryota</taxon>
        <taxon>Viridiplantae</taxon>
        <taxon>Streptophyta</taxon>
        <taxon>Embryophyta</taxon>
        <taxon>Tracheophyta</taxon>
        <taxon>Spermatophyta</taxon>
        <taxon>Magnoliopsida</taxon>
        <taxon>eudicotyledons</taxon>
        <taxon>Gunneridae</taxon>
        <taxon>Pentapetalae</taxon>
        <taxon>rosids</taxon>
        <taxon>fabids</taxon>
        <taxon>Fabales</taxon>
        <taxon>Fabaceae</taxon>
        <taxon>Cercidoideae</taxon>
        <taxon>Cercideae</taxon>
        <taxon>Bauhiniinae</taxon>
        <taxon>Bauhinia</taxon>
    </lineage>
</organism>
<keyword evidence="2" id="KW-1185">Reference proteome</keyword>
<dbReference type="Proteomes" id="UP000828941">
    <property type="component" value="Chromosome 6"/>
</dbReference>
<evidence type="ECO:0000313" key="2">
    <source>
        <dbReference type="Proteomes" id="UP000828941"/>
    </source>
</evidence>
<reference evidence="1 2" key="1">
    <citation type="journal article" date="2022" name="DNA Res.">
        <title>Chromosomal-level genome assembly of the orchid tree Bauhinia variegata (Leguminosae; Cercidoideae) supports the allotetraploid origin hypothesis of Bauhinia.</title>
        <authorList>
            <person name="Zhong Y."/>
            <person name="Chen Y."/>
            <person name="Zheng D."/>
            <person name="Pang J."/>
            <person name="Liu Y."/>
            <person name="Luo S."/>
            <person name="Meng S."/>
            <person name="Qian L."/>
            <person name="Wei D."/>
            <person name="Dai S."/>
            <person name="Zhou R."/>
        </authorList>
    </citation>
    <scope>NUCLEOTIDE SEQUENCE [LARGE SCALE GENOMIC DNA]</scope>
    <source>
        <strain evidence="1">BV-YZ2020</strain>
    </source>
</reference>
<evidence type="ECO:0000313" key="1">
    <source>
        <dbReference type="EMBL" id="KAI4337079.1"/>
    </source>
</evidence>
<sequence>MASPTVTVSDKPQKRLAEFLKEQQEPFILEVYLLERGYSKKWSLIPDRDNSGQNLERSASCGLIKKRKTLQQFSKVLTAVYKKLAFQKESRTSSEAERRNEDETVPETGRVSQIVLETERFSSASSSTVFNSCSEIEEEETWIPTHDDNHSHDAKVPSVQATNSGKDHRRYIEDGPASFSHSKMPSRRISISQKDETLDGDVRRSEQRICSCGVLLPRKMTEESLLSASLWGLLVHSAKKEGSSVELREMLGPNFSQVLKSKRVLQQTKQLLFDCVRQITLSIPRKDKGHQGYKQFLGPEELGRLICAKTKEWGKQASDQTNLTNLLTLDYLNSIDEWCDFQPHKNDISVEIADAIFERVSDETVSEIIEILAPTV</sequence>